<dbReference type="AlphaFoldDB" id="A0A250KQK9"/>
<dbReference type="OrthoDB" id="679072at2"/>
<keyword evidence="3" id="KW-1185">Reference proteome</keyword>
<dbReference type="Pfam" id="PF15631">
    <property type="entry name" value="Imm-NTF2-2"/>
    <property type="match status" value="1"/>
</dbReference>
<organism evidence="2 3">
    <name type="scientific">Methylocaldum marinum</name>
    <dbReference type="NCBI Taxonomy" id="1432792"/>
    <lineage>
        <taxon>Bacteria</taxon>
        <taxon>Pseudomonadati</taxon>
        <taxon>Pseudomonadota</taxon>
        <taxon>Gammaproteobacteria</taxon>
        <taxon>Methylococcales</taxon>
        <taxon>Methylococcaceae</taxon>
        <taxon>Methylocaldum</taxon>
    </lineage>
</organism>
<reference evidence="2 3" key="1">
    <citation type="submission" date="2016-12" db="EMBL/GenBank/DDBJ databases">
        <title>Genome sequencing of Methylocaldum marinum.</title>
        <authorList>
            <person name="Takeuchi M."/>
            <person name="Kamagata Y."/>
            <person name="Hiraoka S."/>
            <person name="Oshima K."/>
            <person name="Hattori M."/>
            <person name="Iwasaki W."/>
        </authorList>
    </citation>
    <scope>NUCLEOTIDE SEQUENCE [LARGE SCALE GENOMIC DNA]</scope>
    <source>
        <strain evidence="2 3">S8</strain>
    </source>
</reference>
<proteinExistence type="predicted"/>
<evidence type="ECO:0000313" key="2">
    <source>
        <dbReference type="EMBL" id="BBA33261.1"/>
    </source>
</evidence>
<evidence type="ECO:0000313" key="3">
    <source>
        <dbReference type="Proteomes" id="UP000266313"/>
    </source>
</evidence>
<name>A0A250KQK9_9GAMM</name>
<gene>
    <name evidence="2" type="ORF">sS8_1301</name>
</gene>
<accession>A0A250KQK9</accession>
<evidence type="ECO:0000259" key="1">
    <source>
        <dbReference type="Pfam" id="PF15631"/>
    </source>
</evidence>
<dbReference type="EMBL" id="AP017928">
    <property type="protein sequence ID" value="BBA33261.1"/>
    <property type="molecule type" value="Genomic_DNA"/>
</dbReference>
<dbReference type="Proteomes" id="UP000266313">
    <property type="component" value="Chromosome"/>
</dbReference>
<feature type="domain" description="NTF2 fold" evidence="1">
    <location>
        <begin position="57"/>
        <end position="123"/>
    </location>
</feature>
<protein>
    <recommendedName>
        <fullName evidence="1">NTF2 fold domain-containing protein</fullName>
    </recommendedName>
</protein>
<dbReference type="KEGG" id="mmai:sS8_1301"/>
<sequence>MARAPAKPIAFWPEREGYMNKRALIIAIVLLLFAPVAYSQPPHNFKPAQGYVPDAGTAIKIAIAVWEPIYGQEQISQQKPYKAALVNGIWIVEGSLQTNTLGGVAVAEIAKDDGRILRVSHGQ</sequence>
<dbReference type="InterPro" id="IPR028921">
    <property type="entry name" value="NTF2_fold_dom"/>
</dbReference>